<organism evidence="3 4">
    <name type="scientific">Halomonas cupida</name>
    <dbReference type="NCBI Taxonomy" id="44933"/>
    <lineage>
        <taxon>Bacteria</taxon>
        <taxon>Pseudomonadati</taxon>
        <taxon>Pseudomonadota</taxon>
        <taxon>Gammaproteobacteria</taxon>
        <taxon>Oceanospirillales</taxon>
        <taxon>Halomonadaceae</taxon>
        <taxon>Halomonas</taxon>
    </lineage>
</organism>
<reference evidence="2 5" key="2">
    <citation type="submission" date="2019-07" db="EMBL/GenBank/DDBJ databases">
        <title>Whole genome shotgun sequence of Halomonas cupida NBRC 102219.</title>
        <authorList>
            <person name="Hosoyama A."/>
            <person name="Uohara A."/>
            <person name="Ohji S."/>
            <person name="Ichikawa N."/>
        </authorList>
    </citation>
    <scope>NUCLEOTIDE SEQUENCE [LARGE SCALE GENOMIC DNA]</scope>
    <source>
        <strain evidence="2 5">NBRC 102219</strain>
    </source>
</reference>
<feature type="transmembrane region" description="Helical" evidence="1">
    <location>
        <begin position="124"/>
        <end position="144"/>
    </location>
</feature>
<dbReference type="EMBL" id="FRCA01000007">
    <property type="protein sequence ID" value="SHM31646.1"/>
    <property type="molecule type" value="Genomic_DNA"/>
</dbReference>
<feature type="transmembrane region" description="Helical" evidence="1">
    <location>
        <begin position="63"/>
        <end position="79"/>
    </location>
</feature>
<evidence type="ECO:0000313" key="3">
    <source>
        <dbReference type="EMBL" id="SHM31646.1"/>
    </source>
</evidence>
<feature type="transmembrane region" description="Helical" evidence="1">
    <location>
        <begin position="99"/>
        <end position="117"/>
    </location>
</feature>
<dbReference type="Proteomes" id="UP000321726">
    <property type="component" value="Unassembled WGS sequence"/>
</dbReference>
<keyword evidence="1" id="KW-0812">Transmembrane</keyword>
<name>A0A1M7HSZ7_9GAMM</name>
<evidence type="ECO:0000313" key="4">
    <source>
        <dbReference type="Proteomes" id="UP000184123"/>
    </source>
</evidence>
<dbReference type="STRING" id="44933.SAMN05660971_02669"/>
<dbReference type="Proteomes" id="UP000184123">
    <property type="component" value="Unassembled WGS sequence"/>
</dbReference>
<feature type="transmembrane region" description="Helical" evidence="1">
    <location>
        <begin position="7"/>
        <end position="23"/>
    </location>
</feature>
<evidence type="ECO:0008006" key="6">
    <source>
        <dbReference type="Google" id="ProtNLM"/>
    </source>
</evidence>
<keyword evidence="1" id="KW-1133">Transmembrane helix</keyword>
<feature type="transmembrane region" description="Helical" evidence="1">
    <location>
        <begin position="29"/>
        <end position="51"/>
    </location>
</feature>
<keyword evidence="1" id="KW-0472">Membrane</keyword>
<keyword evidence="5" id="KW-1185">Reference proteome</keyword>
<dbReference type="OrthoDB" id="6182046at2"/>
<gene>
    <name evidence="2" type="ORF">HCU01_18330</name>
    <name evidence="3" type="ORF">SAMN05660971_02669</name>
</gene>
<dbReference type="EMBL" id="BJXU01000065">
    <property type="protein sequence ID" value="GEN23884.1"/>
    <property type="molecule type" value="Genomic_DNA"/>
</dbReference>
<evidence type="ECO:0000313" key="5">
    <source>
        <dbReference type="Proteomes" id="UP000321726"/>
    </source>
</evidence>
<proteinExistence type="predicted"/>
<evidence type="ECO:0000313" key="2">
    <source>
        <dbReference type="EMBL" id="GEN23884.1"/>
    </source>
</evidence>
<reference evidence="3 4" key="1">
    <citation type="submission" date="2016-11" db="EMBL/GenBank/DDBJ databases">
        <authorList>
            <person name="Jaros S."/>
            <person name="Januszkiewicz K."/>
            <person name="Wedrychowicz H."/>
        </authorList>
    </citation>
    <scope>NUCLEOTIDE SEQUENCE [LARGE SCALE GENOMIC DNA]</scope>
    <source>
        <strain evidence="3 4">DSM 4740</strain>
    </source>
</reference>
<accession>A0A1M7HSZ7</accession>
<evidence type="ECO:0000256" key="1">
    <source>
        <dbReference type="SAM" id="Phobius"/>
    </source>
</evidence>
<dbReference type="AlphaFoldDB" id="A0A1M7HSZ7"/>
<dbReference type="RefSeq" id="WP_073435703.1">
    <property type="nucleotide sequence ID" value="NZ_BJXU01000065.1"/>
</dbReference>
<sequence>MRNKYKVTLFKTNLLIGALLLGYQAFTALYIADAIILGLAAIWLAITGLLLEFSHRRHSHRSWLLGVSTLLTALILLSPDAQAPWLWAWPCLLMLAQPAWMLALNIGLTSLCWWWLLSSLTLHHWLLSGAALLCMVLVAVARWLPIGQTHRSMLKRARLAPGLPLWPLAQLERDLPREHGRAARDNVFAELLLIQTPARHLWSLAQQICNRIHAFENVYRVDGRTIAVMLTSQDGLQAELRRTEILENLTHPATVRAVSLSRLTSLSQALVALDQQPPSTSVVEEVS</sequence>
<protein>
    <recommendedName>
        <fullName evidence="6">GGDEF domain-containing protein, diguanylate cyclase (C-di-GMP synthetase) or its enzymatically inactive variants</fullName>
    </recommendedName>
</protein>